<protein>
    <submittedName>
        <fullName evidence="2">Uncharacterized protein</fullName>
    </submittedName>
</protein>
<proteinExistence type="predicted"/>
<sequence>MKSQFGLIRAVGGLLVLMVLLLVPVTILSPLGRPWSSLAIYLFFFITIVAIFWSKRNKI</sequence>
<reference evidence="2" key="1">
    <citation type="submission" date="2018-05" db="EMBL/GenBank/DDBJ databases">
        <authorList>
            <person name="Lanie J.A."/>
            <person name="Ng W.-L."/>
            <person name="Kazmierczak K.M."/>
            <person name="Andrzejewski T.M."/>
            <person name="Davidsen T.M."/>
            <person name="Wayne K.J."/>
            <person name="Tettelin H."/>
            <person name="Glass J.I."/>
            <person name="Rusch D."/>
            <person name="Podicherti R."/>
            <person name="Tsui H.-C.T."/>
            <person name="Winkler M.E."/>
        </authorList>
    </citation>
    <scope>NUCLEOTIDE SEQUENCE</scope>
</reference>
<keyword evidence="1" id="KW-0472">Membrane</keyword>
<dbReference type="AlphaFoldDB" id="A0A382LE94"/>
<evidence type="ECO:0000256" key="1">
    <source>
        <dbReference type="SAM" id="Phobius"/>
    </source>
</evidence>
<feature type="transmembrane region" description="Helical" evidence="1">
    <location>
        <begin position="35"/>
        <end position="53"/>
    </location>
</feature>
<organism evidence="2">
    <name type="scientific">marine metagenome</name>
    <dbReference type="NCBI Taxonomy" id="408172"/>
    <lineage>
        <taxon>unclassified sequences</taxon>
        <taxon>metagenomes</taxon>
        <taxon>ecological metagenomes</taxon>
    </lineage>
</organism>
<name>A0A382LE94_9ZZZZ</name>
<accession>A0A382LE94</accession>
<gene>
    <name evidence="2" type="ORF">METZ01_LOCUS287843</name>
</gene>
<dbReference type="EMBL" id="UINC01086483">
    <property type="protein sequence ID" value="SVC34989.1"/>
    <property type="molecule type" value="Genomic_DNA"/>
</dbReference>
<evidence type="ECO:0000313" key="2">
    <source>
        <dbReference type="EMBL" id="SVC34989.1"/>
    </source>
</evidence>
<feature type="transmembrane region" description="Helical" evidence="1">
    <location>
        <begin position="7"/>
        <end position="29"/>
    </location>
</feature>
<keyword evidence="1" id="KW-0812">Transmembrane</keyword>
<keyword evidence="1" id="KW-1133">Transmembrane helix</keyword>